<feature type="transmembrane region" description="Helical" evidence="6">
    <location>
        <begin position="51"/>
        <end position="69"/>
    </location>
</feature>
<reference evidence="7 8" key="1">
    <citation type="submission" date="2019-02" db="EMBL/GenBank/DDBJ databases">
        <title>Haloarcula mannanilyticum sp. nov., a mannan degrading haloarchaeon isolated from commercial salt.</title>
        <authorList>
            <person name="Enomoto S."/>
            <person name="Shimane Y."/>
            <person name="Kamekura M."/>
            <person name="Ito T."/>
            <person name="Moriya O."/>
            <person name="Ihara K."/>
            <person name="Takahashi-Ando N."/>
            <person name="Fukushima Y."/>
            <person name="Yoshida Y."/>
            <person name="Usama R."/>
            <person name="Takai K."/>
            <person name="Minegishi H."/>
        </authorList>
    </citation>
    <scope>NUCLEOTIDE SEQUENCE [LARGE SCALE GENOMIC DNA]</scope>
    <source>
        <strain evidence="7 8">MD130-1</strain>
    </source>
</reference>
<proteinExistence type="predicted"/>
<keyword evidence="5 6" id="KW-0472">Membrane</keyword>
<keyword evidence="8" id="KW-1185">Reference proteome</keyword>
<dbReference type="RefSeq" id="WP_137684729.1">
    <property type="nucleotide sequence ID" value="NZ_BIXZ01000006.1"/>
</dbReference>
<gene>
    <name evidence="7" type="ORF">Harman_31410</name>
</gene>
<evidence type="ECO:0000256" key="4">
    <source>
        <dbReference type="ARBA" id="ARBA00022989"/>
    </source>
</evidence>
<feature type="transmembrane region" description="Helical" evidence="6">
    <location>
        <begin position="18"/>
        <end position="39"/>
    </location>
</feature>
<feature type="transmembrane region" description="Helical" evidence="6">
    <location>
        <begin position="89"/>
        <end position="111"/>
    </location>
</feature>
<feature type="transmembrane region" description="Helical" evidence="6">
    <location>
        <begin position="301"/>
        <end position="320"/>
    </location>
</feature>
<feature type="transmembrane region" description="Helical" evidence="6">
    <location>
        <begin position="332"/>
        <end position="352"/>
    </location>
</feature>
<keyword evidence="4 6" id="KW-1133">Transmembrane helix</keyword>
<dbReference type="Pfam" id="PF13440">
    <property type="entry name" value="Polysacc_synt_3"/>
    <property type="match status" value="1"/>
</dbReference>
<accession>A0A4C2ELH6</accession>
<dbReference type="PANTHER" id="PTHR30250">
    <property type="entry name" value="PST FAMILY PREDICTED COLANIC ACID TRANSPORTER"/>
    <property type="match status" value="1"/>
</dbReference>
<protein>
    <submittedName>
        <fullName evidence="7">Uncharacterized protein</fullName>
    </submittedName>
</protein>
<feature type="transmembrane region" description="Helical" evidence="6">
    <location>
        <begin position="150"/>
        <end position="174"/>
    </location>
</feature>
<feature type="transmembrane region" description="Helical" evidence="6">
    <location>
        <begin position="423"/>
        <end position="443"/>
    </location>
</feature>
<evidence type="ECO:0000313" key="8">
    <source>
        <dbReference type="Proteomes" id="UP000304382"/>
    </source>
</evidence>
<sequence>MYNLGDVSETVQQFVRDVGAYSIAGIAPAIFSVIALTVFTRLFSPSAFGRYSIAISVGGIGSTLLFGWLNKSIIRFGSKVDERELIGTAFAVVIGISLCLVAVAGGVYALIGNTLGPYQPFYAAALAFLLMQGAFQPIIALFRATLNSKLVTVFMCIKAVSMLAFSVFIVLFVYNHISGWIWGNVIAIAISILTVAALSDLLRTVPQINRDMLVRMAGYGLPLIGWIMGDPLLNQADRFLIEFLRGSATVGIYTSNYSLADRGLRLAMIPLLDAIQPIVIDRWNGDNQERIEELLNQFTKYFLVLAVPALVLLGAFSRPLSTLLLGKAYHEGYVVIPIVGAGVFMWSLGNLGQIGLEIRERTALMSRGLIAAVVFNILVNIPLIMSFGYVGAAFGTLLSYSAYAAFVFWYSRDRIVWHLPTETIGNVLLAGTAMAALPALLYVSDWYTHGLVVVAGVVSTVVYVAILYVSGEITDENITRIRELT</sequence>
<dbReference type="EMBL" id="BIXZ01000006">
    <property type="protein sequence ID" value="GCF15206.1"/>
    <property type="molecule type" value="Genomic_DNA"/>
</dbReference>
<dbReference type="OrthoDB" id="19148at2157"/>
<evidence type="ECO:0000256" key="3">
    <source>
        <dbReference type="ARBA" id="ARBA00022692"/>
    </source>
</evidence>
<feature type="transmembrane region" description="Helical" evidence="6">
    <location>
        <begin position="449"/>
        <end position="470"/>
    </location>
</feature>
<dbReference type="GO" id="GO:0005886">
    <property type="term" value="C:plasma membrane"/>
    <property type="evidence" value="ECO:0007669"/>
    <property type="project" value="UniProtKB-SubCell"/>
</dbReference>
<comment type="caution">
    <text evidence="7">The sequence shown here is derived from an EMBL/GenBank/DDBJ whole genome shotgun (WGS) entry which is preliminary data.</text>
</comment>
<feature type="transmembrane region" description="Helical" evidence="6">
    <location>
        <begin position="364"/>
        <end position="383"/>
    </location>
</feature>
<dbReference type="Proteomes" id="UP000304382">
    <property type="component" value="Unassembled WGS sequence"/>
</dbReference>
<organism evidence="7 8">
    <name type="scientific">Haloarcula mannanilytica</name>
    <dbReference type="NCBI Taxonomy" id="2509225"/>
    <lineage>
        <taxon>Archaea</taxon>
        <taxon>Methanobacteriati</taxon>
        <taxon>Methanobacteriota</taxon>
        <taxon>Stenosarchaea group</taxon>
        <taxon>Halobacteria</taxon>
        <taxon>Halobacteriales</taxon>
        <taxon>Haloarculaceae</taxon>
        <taxon>Haloarcula</taxon>
    </lineage>
</organism>
<feature type="transmembrane region" description="Helical" evidence="6">
    <location>
        <begin position="389"/>
        <end position="411"/>
    </location>
</feature>
<evidence type="ECO:0000313" key="7">
    <source>
        <dbReference type="EMBL" id="GCF15206.1"/>
    </source>
</evidence>
<name>A0A4C2ELH6_9EURY</name>
<dbReference type="InterPro" id="IPR050833">
    <property type="entry name" value="Poly_Biosynth_Transport"/>
</dbReference>
<comment type="subcellular location">
    <subcellularLocation>
        <location evidence="1">Cell membrane</location>
        <topology evidence="1">Multi-pass membrane protein</topology>
    </subcellularLocation>
</comment>
<keyword evidence="2" id="KW-1003">Cell membrane</keyword>
<feature type="transmembrane region" description="Helical" evidence="6">
    <location>
        <begin position="123"/>
        <end position="143"/>
    </location>
</feature>
<evidence type="ECO:0000256" key="2">
    <source>
        <dbReference type="ARBA" id="ARBA00022475"/>
    </source>
</evidence>
<evidence type="ECO:0000256" key="5">
    <source>
        <dbReference type="ARBA" id="ARBA00023136"/>
    </source>
</evidence>
<evidence type="ECO:0000256" key="1">
    <source>
        <dbReference type="ARBA" id="ARBA00004651"/>
    </source>
</evidence>
<dbReference type="PANTHER" id="PTHR30250:SF11">
    <property type="entry name" value="O-ANTIGEN TRANSPORTER-RELATED"/>
    <property type="match status" value="1"/>
</dbReference>
<dbReference type="AlphaFoldDB" id="A0A4C2ELH6"/>
<feature type="transmembrane region" description="Helical" evidence="6">
    <location>
        <begin position="180"/>
        <end position="201"/>
    </location>
</feature>
<keyword evidence="3 6" id="KW-0812">Transmembrane</keyword>
<evidence type="ECO:0000256" key="6">
    <source>
        <dbReference type="SAM" id="Phobius"/>
    </source>
</evidence>